<accession>A0A9P8LCY5</accession>
<protein>
    <submittedName>
        <fullName evidence="2">Uncharacterized protein</fullName>
    </submittedName>
</protein>
<feature type="compositionally biased region" description="Low complexity" evidence="1">
    <location>
        <begin position="270"/>
        <end position="279"/>
    </location>
</feature>
<evidence type="ECO:0000256" key="1">
    <source>
        <dbReference type="SAM" id="MobiDB-lite"/>
    </source>
</evidence>
<sequence>MAAPTDQQQAVTNAATAQFKSSLMTQISQLPTQPCSLPPSFLTSFVRRCFPAELTLVDFPQALTGLDYLRDLEMRRRKEVAIALRRLGVDGENLGAHRQPALDEWVKSLEEKEKKVEALYSQCYIGLRRWILINEMSLLPFNKSNCLAMLNTLYPPSHTSQPTPQLTVVILNAQRNGFFRYIQGVEKNGPRILDNLIQQGRRPERGEEDGWYSVRESVENHLRAANAMIDECSAITGIESLLPVNESDDKRRKGRKVDSGVSFVTDDRPSTGNSTTTSTDSKDKPVSPSSVSSAAAVGKGGSTLERITREIRRMRERKKMEEGQRKDEKPKSKLLKKMKSSNTLIDHREKS</sequence>
<evidence type="ECO:0000313" key="2">
    <source>
        <dbReference type="EMBL" id="KAH0559897.1"/>
    </source>
</evidence>
<comment type="caution">
    <text evidence="2">The sequence shown here is derived from an EMBL/GenBank/DDBJ whole genome shotgun (WGS) entry which is preliminary data.</text>
</comment>
<name>A0A9P8LCY5_9PEZI</name>
<keyword evidence="3" id="KW-1185">Reference proteome</keyword>
<organism evidence="2 3">
    <name type="scientific">Trichoglossum hirsutum</name>
    <dbReference type="NCBI Taxonomy" id="265104"/>
    <lineage>
        <taxon>Eukaryota</taxon>
        <taxon>Fungi</taxon>
        <taxon>Dikarya</taxon>
        <taxon>Ascomycota</taxon>
        <taxon>Pezizomycotina</taxon>
        <taxon>Geoglossomycetes</taxon>
        <taxon>Geoglossales</taxon>
        <taxon>Geoglossaceae</taxon>
        <taxon>Trichoglossum</taxon>
    </lineage>
</organism>
<evidence type="ECO:0000313" key="3">
    <source>
        <dbReference type="Proteomes" id="UP000750711"/>
    </source>
</evidence>
<gene>
    <name evidence="2" type="ORF">GP486_003580</name>
</gene>
<feature type="compositionally biased region" description="Basic and acidic residues" evidence="1">
    <location>
        <begin position="306"/>
        <end position="331"/>
    </location>
</feature>
<dbReference type="AlphaFoldDB" id="A0A9P8LCY5"/>
<proteinExistence type="predicted"/>
<reference evidence="2" key="1">
    <citation type="submission" date="2021-03" db="EMBL/GenBank/DDBJ databases">
        <title>Comparative genomics and phylogenomic investigation of the class Geoglossomycetes provide insights into ecological specialization and systematics.</title>
        <authorList>
            <person name="Melie T."/>
            <person name="Pirro S."/>
            <person name="Miller A.N."/>
            <person name="Quandt A."/>
        </authorList>
    </citation>
    <scope>NUCLEOTIDE SEQUENCE</scope>
    <source>
        <strain evidence="2">CAQ_001_2017</strain>
    </source>
</reference>
<dbReference type="Proteomes" id="UP000750711">
    <property type="component" value="Unassembled WGS sequence"/>
</dbReference>
<feature type="compositionally biased region" description="Low complexity" evidence="1">
    <location>
        <begin position="286"/>
        <end position="305"/>
    </location>
</feature>
<dbReference type="EMBL" id="JAGHQM010000494">
    <property type="protein sequence ID" value="KAH0559897.1"/>
    <property type="molecule type" value="Genomic_DNA"/>
</dbReference>
<feature type="region of interest" description="Disordered" evidence="1">
    <location>
        <begin position="247"/>
        <end position="351"/>
    </location>
</feature>